<accession>A0ABY8G293</accession>
<keyword evidence="2" id="KW-1185">Reference proteome</keyword>
<proteinExistence type="predicted"/>
<organism evidence="1 2">
    <name type="scientific">Arcanobacterium canis</name>
    <dbReference type="NCBI Taxonomy" id="999183"/>
    <lineage>
        <taxon>Bacteria</taxon>
        <taxon>Bacillati</taxon>
        <taxon>Actinomycetota</taxon>
        <taxon>Actinomycetes</taxon>
        <taxon>Actinomycetales</taxon>
        <taxon>Actinomycetaceae</taxon>
        <taxon>Arcanobacterium</taxon>
    </lineage>
</organism>
<evidence type="ECO:0000313" key="1">
    <source>
        <dbReference type="EMBL" id="WFM83114.1"/>
    </source>
</evidence>
<dbReference type="Proteomes" id="UP001215216">
    <property type="component" value="Chromosome"/>
</dbReference>
<gene>
    <name evidence="1" type="ORF">P7079_06885</name>
</gene>
<dbReference type="RefSeq" id="WP_278012539.1">
    <property type="nucleotide sequence ID" value="NZ_CP121208.1"/>
</dbReference>
<name>A0ABY8G293_9ACTO</name>
<reference evidence="1 2" key="1">
    <citation type="submission" date="2023-03" db="EMBL/GenBank/DDBJ databases">
        <title>Complete genome of Arcanobacterium canis strain DSM 25104 isolated in 2010 from a canine otitis externa in Germany.</title>
        <authorList>
            <person name="Borowiak M."/>
            <person name="Kreitlow A."/>
            <person name="Malorny B."/>
            <person name="Laemmler C."/>
            <person name="Prenger-Berninghoff E."/>
            <person name="Ploetz M."/>
            <person name="Abdulmawjood A."/>
        </authorList>
    </citation>
    <scope>NUCLEOTIDE SEQUENCE [LARGE SCALE GENOMIC DNA]</scope>
    <source>
        <strain evidence="1 2">DSM 25104</strain>
    </source>
</reference>
<protein>
    <submittedName>
        <fullName evidence="1">Uncharacterized protein</fullName>
    </submittedName>
</protein>
<sequence length="89" mass="9819">MSIGDLPSHREPLGDVQVNHNRREEQVGLLSAASVRFAQPAGLIAPAAQRGQIADAREMLQRIALVPLVVFQEGVRRVRQLDEEALAER</sequence>
<dbReference type="EMBL" id="CP121208">
    <property type="protein sequence ID" value="WFM83114.1"/>
    <property type="molecule type" value="Genomic_DNA"/>
</dbReference>
<evidence type="ECO:0000313" key="2">
    <source>
        <dbReference type="Proteomes" id="UP001215216"/>
    </source>
</evidence>